<protein>
    <submittedName>
        <fullName evidence="1">Uncharacterized protein</fullName>
    </submittedName>
</protein>
<accession>A0ACB8BGW2</accession>
<dbReference type="Proteomes" id="UP000790709">
    <property type="component" value="Unassembled WGS sequence"/>
</dbReference>
<dbReference type="EMBL" id="MU266410">
    <property type="protein sequence ID" value="KAH7925065.1"/>
    <property type="molecule type" value="Genomic_DNA"/>
</dbReference>
<evidence type="ECO:0000313" key="1">
    <source>
        <dbReference type="EMBL" id="KAH7925065.1"/>
    </source>
</evidence>
<name>A0ACB8BGW2_9AGAM</name>
<proteinExistence type="predicted"/>
<reference evidence="1" key="1">
    <citation type="journal article" date="2021" name="New Phytol.">
        <title>Evolutionary innovations through gain and loss of genes in the ectomycorrhizal Boletales.</title>
        <authorList>
            <person name="Wu G."/>
            <person name="Miyauchi S."/>
            <person name="Morin E."/>
            <person name="Kuo A."/>
            <person name="Drula E."/>
            <person name="Varga T."/>
            <person name="Kohler A."/>
            <person name="Feng B."/>
            <person name="Cao Y."/>
            <person name="Lipzen A."/>
            <person name="Daum C."/>
            <person name="Hundley H."/>
            <person name="Pangilinan J."/>
            <person name="Johnson J."/>
            <person name="Barry K."/>
            <person name="LaButti K."/>
            <person name="Ng V."/>
            <person name="Ahrendt S."/>
            <person name="Min B."/>
            <person name="Choi I.G."/>
            <person name="Park H."/>
            <person name="Plett J.M."/>
            <person name="Magnuson J."/>
            <person name="Spatafora J.W."/>
            <person name="Nagy L.G."/>
            <person name="Henrissat B."/>
            <person name="Grigoriev I.V."/>
            <person name="Yang Z.L."/>
            <person name="Xu J."/>
            <person name="Martin F.M."/>
        </authorList>
    </citation>
    <scope>NUCLEOTIDE SEQUENCE</scope>
    <source>
        <strain evidence="1">KUC20120723A-06</strain>
    </source>
</reference>
<sequence>MFTSSFNPSTRPPSRNDRGGGTSKNYVLPVPQGFSVRVFKGPTLSSRPYPAKVDLDYRPMSRADSLSRQSAHVSRQDTTRKLIKAAPEELSFSSNVDRRSYDKPAGTSGRYTIHPGTVADTFIYERSFASKSDLYLPSDMTSDDSESIFSVSTQVSGSSSSSSTSTETPQSTALLQIRTESPVSDRSCSPPAYAQRASTYPPMRSYSPPSSDMAPPSRPHSAGTNRGEYVPYASRPLPTPPVSTRLRKDSISLASERVMQPSDVRPRLTSVRLGDRPYEHVPGQHAAPFPSAPAQRSTEDRGYTAPRGTHPSTAQDASNAHTAPAQISRSTSLKRNGSYGVPPPPGLDIVSSAQREYPPMQMTMSPDDFYEDDTPHRAPPVVPHRRNSDGDQPHIMPPMPVRSNTAPPARSVRWNDNLICPSPILPCQRRKGFFNRRGDQLWTNAGAYKPPAPGQDYPLDLDDYPEPGEGWQNEDGVRIDLNHRRIPKLPLRPALKPTNYNYLEHINIAGLITSSPASVESD</sequence>
<keyword evidence="2" id="KW-1185">Reference proteome</keyword>
<evidence type="ECO:0000313" key="2">
    <source>
        <dbReference type="Proteomes" id="UP000790709"/>
    </source>
</evidence>
<organism evidence="1 2">
    <name type="scientific">Leucogyrophana mollusca</name>
    <dbReference type="NCBI Taxonomy" id="85980"/>
    <lineage>
        <taxon>Eukaryota</taxon>
        <taxon>Fungi</taxon>
        <taxon>Dikarya</taxon>
        <taxon>Basidiomycota</taxon>
        <taxon>Agaricomycotina</taxon>
        <taxon>Agaricomycetes</taxon>
        <taxon>Agaricomycetidae</taxon>
        <taxon>Boletales</taxon>
        <taxon>Boletales incertae sedis</taxon>
        <taxon>Leucogyrophana</taxon>
    </lineage>
</organism>
<gene>
    <name evidence="1" type="ORF">BV22DRAFT_465046</name>
</gene>
<comment type="caution">
    <text evidence="1">The sequence shown here is derived from an EMBL/GenBank/DDBJ whole genome shotgun (WGS) entry which is preliminary data.</text>
</comment>